<dbReference type="PATRIC" id="fig|626887.3.peg.3234"/>
<keyword evidence="7" id="KW-1185">Reference proteome</keyword>
<name>N6WVS7_9GAMM</name>
<dbReference type="InterPro" id="IPR000847">
    <property type="entry name" value="LysR_HTH_N"/>
</dbReference>
<evidence type="ECO:0000256" key="4">
    <source>
        <dbReference type="ARBA" id="ARBA00023163"/>
    </source>
</evidence>
<dbReference type="Pfam" id="PF00126">
    <property type="entry name" value="HTH_1"/>
    <property type="match status" value="1"/>
</dbReference>
<dbReference type="PROSITE" id="PS50931">
    <property type="entry name" value="HTH_LYSR"/>
    <property type="match status" value="1"/>
</dbReference>
<feature type="domain" description="HTH lysR-type" evidence="5">
    <location>
        <begin position="1"/>
        <end position="59"/>
    </location>
</feature>
<dbReference type="AlphaFoldDB" id="N6WVS7"/>
<dbReference type="GO" id="GO:0043565">
    <property type="term" value="F:sequence-specific DNA binding"/>
    <property type="evidence" value="ECO:0007669"/>
    <property type="project" value="TreeGrafter"/>
</dbReference>
<sequence>MSNLNDLRLFVEAARQGSLRAAARKLERTPAAASAALKRLEAELGVKLIERNTRHLRLTPEGQLYRERIAAGLALIDEARHAMHYDCAEISGEIRVTTPVDFAHQFLRPLMNEFQCLHPQVSFVTQVGDSLSDLVSEPLDVAIRYGELPDSALVARRLLENSRLVLGSPDYFERHGYPAHPNDLLNHNCLIYQSRGQAYRRWSFQRSGETVVVEVNGDRTCNDGAMVREWLLDGVGVAYISELDSRADLTAGRLVPAFKGWLGDSVPISAVYPGTGPRPVRVKRFVEFLEERLANARSATP</sequence>
<comment type="similarity">
    <text evidence="1">Belongs to the LysR transcriptional regulatory family.</text>
</comment>
<dbReference type="FunFam" id="1.10.10.10:FF:000001">
    <property type="entry name" value="LysR family transcriptional regulator"/>
    <property type="match status" value="1"/>
</dbReference>
<dbReference type="CDD" id="cd08422">
    <property type="entry name" value="PBP2_CrgA_like"/>
    <property type="match status" value="1"/>
</dbReference>
<evidence type="ECO:0000259" key="5">
    <source>
        <dbReference type="PROSITE" id="PS50931"/>
    </source>
</evidence>
<keyword evidence="2" id="KW-0805">Transcription regulation</keyword>
<dbReference type="Pfam" id="PF03466">
    <property type="entry name" value="LysR_substrate"/>
    <property type="match status" value="1"/>
</dbReference>
<dbReference type="EMBL" id="APLQ01000014">
    <property type="protein sequence ID" value="ENO12953.1"/>
    <property type="molecule type" value="Genomic_DNA"/>
</dbReference>
<dbReference type="SUPFAM" id="SSF53850">
    <property type="entry name" value="Periplasmic binding protein-like II"/>
    <property type="match status" value="1"/>
</dbReference>
<evidence type="ECO:0000313" key="7">
    <source>
        <dbReference type="Proteomes" id="UP000013165"/>
    </source>
</evidence>
<reference evidence="6 7" key="1">
    <citation type="journal article" date="2013" name="Genome Announc.">
        <title>Genome Sequence of the Polycyclic Aromatic Hydrocarbon-Degrading Bacterium Strain Marinobacter nanhaiticus D15-8WT.</title>
        <authorList>
            <person name="Cui Z."/>
            <person name="Gao W."/>
            <person name="Li Q."/>
            <person name="Xu G."/>
            <person name="Zheng L."/>
        </authorList>
    </citation>
    <scope>NUCLEOTIDE SEQUENCE [LARGE SCALE GENOMIC DNA]</scope>
    <source>
        <strain evidence="6 7">D15-8W</strain>
    </source>
</reference>
<gene>
    <name evidence="6" type="ORF">J057_16185</name>
</gene>
<dbReference type="STRING" id="626887.J057_16185"/>
<dbReference type="GO" id="GO:0006351">
    <property type="term" value="P:DNA-templated transcription"/>
    <property type="evidence" value="ECO:0007669"/>
    <property type="project" value="TreeGrafter"/>
</dbReference>
<evidence type="ECO:0000313" key="6">
    <source>
        <dbReference type="EMBL" id="ENO12953.1"/>
    </source>
</evidence>
<dbReference type="InterPro" id="IPR058163">
    <property type="entry name" value="LysR-type_TF_proteobact-type"/>
</dbReference>
<dbReference type="SUPFAM" id="SSF46785">
    <property type="entry name" value="Winged helix' DNA-binding domain"/>
    <property type="match status" value="1"/>
</dbReference>
<dbReference type="GO" id="GO:0003700">
    <property type="term" value="F:DNA-binding transcription factor activity"/>
    <property type="evidence" value="ECO:0007669"/>
    <property type="project" value="InterPro"/>
</dbReference>
<dbReference type="OrthoDB" id="9786526at2"/>
<dbReference type="RefSeq" id="WP_004581178.1">
    <property type="nucleotide sequence ID" value="NZ_AP028878.1"/>
</dbReference>
<evidence type="ECO:0000256" key="2">
    <source>
        <dbReference type="ARBA" id="ARBA00023015"/>
    </source>
</evidence>
<dbReference type="InterPro" id="IPR036388">
    <property type="entry name" value="WH-like_DNA-bd_sf"/>
</dbReference>
<dbReference type="PANTHER" id="PTHR30537:SF21">
    <property type="entry name" value="HTH-TYPE TRANSCRIPTIONAL REGULATOR SINR-RELATED"/>
    <property type="match status" value="1"/>
</dbReference>
<dbReference type="Gene3D" id="3.40.190.290">
    <property type="match status" value="1"/>
</dbReference>
<dbReference type="eggNOG" id="COG0583">
    <property type="taxonomic scope" value="Bacteria"/>
</dbReference>
<comment type="caution">
    <text evidence="6">The sequence shown here is derived from an EMBL/GenBank/DDBJ whole genome shotgun (WGS) entry which is preliminary data.</text>
</comment>
<keyword evidence="4" id="KW-0804">Transcription</keyword>
<dbReference type="InterPro" id="IPR036390">
    <property type="entry name" value="WH_DNA-bd_sf"/>
</dbReference>
<evidence type="ECO:0000256" key="1">
    <source>
        <dbReference type="ARBA" id="ARBA00009437"/>
    </source>
</evidence>
<dbReference type="HOGENOM" id="CLU_039613_16_4_6"/>
<evidence type="ECO:0000256" key="3">
    <source>
        <dbReference type="ARBA" id="ARBA00023125"/>
    </source>
</evidence>
<keyword evidence="3" id="KW-0238">DNA-binding</keyword>
<organism evidence="6 7">
    <name type="scientific">Marinobacter nanhaiticus D15-8W</name>
    <dbReference type="NCBI Taxonomy" id="626887"/>
    <lineage>
        <taxon>Bacteria</taxon>
        <taxon>Pseudomonadati</taxon>
        <taxon>Pseudomonadota</taxon>
        <taxon>Gammaproteobacteria</taxon>
        <taxon>Pseudomonadales</taxon>
        <taxon>Marinobacteraceae</taxon>
        <taxon>Marinobacter</taxon>
    </lineage>
</organism>
<protein>
    <submittedName>
        <fullName evidence="6">LysR family transcriptional regulator</fullName>
    </submittedName>
</protein>
<dbReference type="Gene3D" id="1.10.10.10">
    <property type="entry name" value="Winged helix-like DNA-binding domain superfamily/Winged helix DNA-binding domain"/>
    <property type="match status" value="1"/>
</dbReference>
<dbReference type="PANTHER" id="PTHR30537">
    <property type="entry name" value="HTH-TYPE TRANSCRIPTIONAL REGULATOR"/>
    <property type="match status" value="1"/>
</dbReference>
<dbReference type="FunFam" id="3.40.190.290:FF:000001">
    <property type="entry name" value="Transcriptional regulator, LysR family"/>
    <property type="match status" value="1"/>
</dbReference>
<dbReference type="InterPro" id="IPR005119">
    <property type="entry name" value="LysR_subst-bd"/>
</dbReference>
<proteinExistence type="inferred from homology"/>
<dbReference type="Proteomes" id="UP000013165">
    <property type="component" value="Unassembled WGS sequence"/>
</dbReference>
<accession>N6WVS7</accession>